<protein>
    <recommendedName>
        <fullName evidence="1">DUF1758 domain-containing protein</fullName>
    </recommendedName>
</protein>
<dbReference type="InterPro" id="IPR005312">
    <property type="entry name" value="DUF1759"/>
</dbReference>
<dbReference type="RefSeq" id="XP_050507885.1">
    <property type="nucleotide sequence ID" value="XM_050651928.1"/>
</dbReference>
<name>A0ABM5KCH9_DIAVI</name>
<evidence type="ECO:0000313" key="3">
    <source>
        <dbReference type="Proteomes" id="UP001652700"/>
    </source>
</evidence>
<dbReference type="InterPro" id="IPR008737">
    <property type="entry name" value="DUF1758"/>
</dbReference>
<sequence>MATKRIKVIRGTPHHRSYEAIQQREELKLIDKLPVTDDNFVIVLDLLHNRYSNQRQIIRSYQQLLANPILQKCNSQSLRQFVANSKAILEALDTVKLSKAELFESLLVHLLEQKLDYNTRRSFEEQVSVNQLPTIDEFFDILSKRCVVLENVNFENFIADQKPTSKAARFQSNDNSHPNNFKVAFHSQSNPSSQRDSKSKLYTLQPKVCSYCFQQNHRIYSCTKFLSLPVSDRIEYSKANKLCFNCLGSKHFLQNCESKSTCSLCHSKHHSLLHNTHHSTANTHTVIEPSNHSLKHGESSTRPTSHTLLTTQPEIDQPSVVHQNDLTLRSTVLSTTTPHDTHVLLTTAKIRIYPVNGWPILARAIMDSGSQSSFITESLATSIGCKRYPSSLHISGILNDSNVIKERVKIDIFPHYSSATQFTLSCAVVHSITNCLPQIAIDIRKLKIPSYILNKLADEDFGQPAAIDLLIGADAYYELLLSGLEKLGKGLPSLIQTQLGWVVSGSVPLSYLKPHFEPHPKSYTFHSTLGFQETDESLNEALDRFFQQEQDLDVSKSSEEDDLAERIFISTTKIREDGRYQSLAALQKILPAEGPSKVLGIKWDPTTDLFQVDIPESLTVSSPT</sequence>
<dbReference type="Pfam" id="PF03564">
    <property type="entry name" value="DUF1759"/>
    <property type="match status" value="1"/>
</dbReference>
<organism evidence="2 3">
    <name type="scientific">Diabrotica virgifera virgifera</name>
    <name type="common">western corn rootworm</name>
    <dbReference type="NCBI Taxonomy" id="50390"/>
    <lineage>
        <taxon>Eukaryota</taxon>
        <taxon>Metazoa</taxon>
        <taxon>Ecdysozoa</taxon>
        <taxon>Arthropoda</taxon>
        <taxon>Hexapoda</taxon>
        <taxon>Insecta</taxon>
        <taxon>Pterygota</taxon>
        <taxon>Neoptera</taxon>
        <taxon>Endopterygota</taxon>
        <taxon>Coleoptera</taxon>
        <taxon>Polyphaga</taxon>
        <taxon>Cucujiformia</taxon>
        <taxon>Chrysomeloidea</taxon>
        <taxon>Chrysomelidae</taxon>
        <taxon>Galerucinae</taxon>
        <taxon>Diabroticina</taxon>
        <taxon>Diabroticites</taxon>
        <taxon>Diabrotica</taxon>
    </lineage>
</organism>
<accession>A0ABM5KCH9</accession>
<dbReference type="GeneID" id="126885369"/>
<evidence type="ECO:0000259" key="1">
    <source>
        <dbReference type="Pfam" id="PF05585"/>
    </source>
</evidence>
<reference evidence="2" key="1">
    <citation type="submission" date="2025-05" db="UniProtKB">
        <authorList>
            <consortium name="EnsemblMetazoa"/>
        </authorList>
    </citation>
    <scope>IDENTIFICATION</scope>
</reference>
<dbReference type="EnsemblMetazoa" id="XM_050651928.1">
    <property type="protein sequence ID" value="XP_050507885.1"/>
    <property type="gene ID" value="LOC126885369"/>
</dbReference>
<feature type="domain" description="DUF1758" evidence="1">
    <location>
        <begin position="364"/>
        <end position="505"/>
    </location>
</feature>
<proteinExistence type="predicted"/>
<dbReference type="Pfam" id="PF05585">
    <property type="entry name" value="DUF1758"/>
    <property type="match status" value="1"/>
</dbReference>
<keyword evidence="3" id="KW-1185">Reference proteome</keyword>
<dbReference type="Proteomes" id="UP001652700">
    <property type="component" value="Unplaced"/>
</dbReference>
<dbReference type="PANTHER" id="PTHR47331:SF5">
    <property type="entry name" value="RIBONUCLEASE H"/>
    <property type="match status" value="1"/>
</dbReference>
<evidence type="ECO:0000313" key="2">
    <source>
        <dbReference type="EnsemblMetazoa" id="XP_050507885.1"/>
    </source>
</evidence>
<dbReference type="PANTHER" id="PTHR47331">
    <property type="entry name" value="PHD-TYPE DOMAIN-CONTAINING PROTEIN"/>
    <property type="match status" value="1"/>
</dbReference>